<feature type="region of interest" description="Disordered" evidence="1">
    <location>
        <begin position="1"/>
        <end position="20"/>
    </location>
</feature>
<protein>
    <submittedName>
        <fullName evidence="2">Uncharacterized protein</fullName>
    </submittedName>
</protein>
<organism evidence="2">
    <name type="scientific">uncultured marine virus</name>
    <dbReference type="NCBI Taxonomy" id="186617"/>
    <lineage>
        <taxon>Viruses</taxon>
        <taxon>environmental samples</taxon>
    </lineage>
</organism>
<proteinExistence type="predicted"/>
<reference evidence="2" key="1">
    <citation type="journal article" date="2015" name="Front. Microbiol.">
        <title>Combining genomic sequencing methods to explore viral diversity and reveal potential virus-host interactions.</title>
        <authorList>
            <person name="Chow C.E."/>
            <person name="Winget D.M."/>
            <person name="White R.A.III."/>
            <person name="Hallam S.J."/>
            <person name="Suttle C.A."/>
        </authorList>
    </citation>
    <scope>NUCLEOTIDE SEQUENCE</scope>
    <source>
        <strain evidence="2">Anoxic3_1</strain>
    </source>
</reference>
<dbReference type="EMBL" id="KR029577">
    <property type="protein sequence ID" value="AKH45787.1"/>
    <property type="molecule type" value="Genomic_DNA"/>
</dbReference>
<reference evidence="2" key="2">
    <citation type="submission" date="2015-03" db="EMBL/GenBank/DDBJ databases">
        <authorList>
            <person name="Chow C.-E.T."/>
            <person name="Winget D.M."/>
            <person name="White R.A.III."/>
            <person name="Hallam S.J."/>
            <person name="Suttle C.A."/>
        </authorList>
    </citation>
    <scope>NUCLEOTIDE SEQUENCE</scope>
    <source>
        <strain evidence="2">Anoxic3_1</strain>
    </source>
</reference>
<evidence type="ECO:0000313" key="2">
    <source>
        <dbReference type="EMBL" id="AKH45787.1"/>
    </source>
</evidence>
<accession>A0A0F7L2W5</accession>
<sequence length="51" mass="5742">MPCAKSTRPSAQWRSGARPLPNRNARLITKCWARPSASSPRPGSVYVTWTW</sequence>
<evidence type="ECO:0000256" key="1">
    <source>
        <dbReference type="SAM" id="MobiDB-lite"/>
    </source>
</evidence>
<name>A0A0F7L2W5_9VIRU</name>